<dbReference type="EMBL" id="GBXM01022876">
    <property type="protein sequence ID" value="JAH85701.1"/>
    <property type="molecule type" value="Transcribed_RNA"/>
</dbReference>
<reference evidence="1" key="2">
    <citation type="journal article" date="2015" name="Fish Shellfish Immunol.">
        <title>Early steps in the European eel (Anguilla anguilla)-Vibrio vulnificus interaction in the gills: Role of the RtxA13 toxin.</title>
        <authorList>
            <person name="Callol A."/>
            <person name="Pajuelo D."/>
            <person name="Ebbesson L."/>
            <person name="Teles M."/>
            <person name="MacKenzie S."/>
            <person name="Amaro C."/>
        </authorList>
    </citation>
    <scope>NUCLEOTIDE SEQUENCE</scope>
</reference>
<dbReference type="AlphaFoldDB" id="A0A0E9W5U0"/>
<sequence>MLTAEQRSGVSLSRARGFRKAGVTYARSQAAALAAAGFSPGTVIKNKYLTLL</sequence>
<protein>
    <submittedName>
        <fullName evidence="1">Uncharacterized protein</fullName>
    </submittedName>
</protein>
<reference evidence="1" key="1">
    <citation type="submission" date="2014-11" db="EMBL/GenBank/DDBJ databases">
        <authorList>
            <person name="Amaro Gonzalez C."/>
        </authorList>
    </citation>
    <scope>NUCLEOTIDE SEQUENCE</scope>
</reference>
<name>A0A0E9W5U0_ANGAN</name>
<accession>A0A0E9W5U0</accession>
<proteinExistence type="predicted"/>
<organism evidence="1">
    <name type="scientific">Anguilla anguilla</name>
    <name type="common">European freshwater eel</name>
    <name type="synonym">Muraena anguilla</name>
    <dbReference type="NCBI Taxonomy" id="7936"/>
    <lineage>
        <taxon>Eukaryota</taxon>
        <taxon>Metazoa</taxon>
        <taxon>Chordata</taxon>
        <taxon>Craniata</taxon>
        <taxon>Vertebrata</taxon>
        <taxon>Euteleostomi</taxon>
        <taxon>Actinopterygii</taxon>
        <taxon>Neopterygii</taxon>
        <taxon>Teleostei</taxon>
        <taxon>Anguilliformes</taxon>
        <taxon>Anguillidae</taxon>
        <taxon>Anguilla</taxon>
    </lineage>
</organism>
<evidence type="ECO:0000313" key="1">
    <source>
        <dbReference type="EMBL" id="JAH85701.1"/>
    </source>
</evidence>